<dbReference type="KEGG" id="fop:FNB79_04835"/>
<dbReference type="InterPro" id="IPR025380">
    <property type="entry name" value="DUF4369"/>
</dbReference>
<feature type="signal peptide" evidence="5">
    <location>
        <begin position="1"/>
        <end position="17"/>
    </location>
</feature>
<protein>
    <submittedName>
        <fullName evidence="7">AhpC/TSA family protein</fullName>
    </submittedName>
</protein>
<dbReference type="Proteomes" id="UP000319209">
    <property type="component" value="Chromosome"/>
</dbReference>
<keyword evidence="4" id="KW-0676">Redox-active center</keyword>
<dbReference type="PANTHER" id="PTHR42852:SF6">
    <property type="entry name" value="THIOL:DISULFIDE INTERCHANGE PROTEIN DSBE"/>
    <property type="match status" value="1"/>
</dbReference>
<evidence type="ECO:0000256" key="3">
    <source>
        <dbReference type="ARBA" id="ARBA00023157"/>
    </source>
</evidence>
<evidence type="ECO:0000256" key="1">
    <source>
        <dbReference type="ARBA" id="ARBA00004196"/>
    </source>
</evidence>
<dbReference type="EMBL" id="CP041637">
    <property type="protein sequence ID" value="QDO93325.1"/>
    <property type="molecule type" value="Genomic_DNA"/>
</dbReference>
<evidence type="ECO:0000313" key="7">
    <source>
        <dbReference type="EMBL" id="QDO93325.1"/>
    </source>
</evidence>
<dbReference type="RefSeq" id="WP_143380229.1">
    <property type="nucleotide sequence ID" value="NZ_CP041637.1"/>
</dbReference>
<dbReference type="Pfam" id="PF13905">
    <property type="entry name" value="Thioredoxin_8"/>
    <property type="match status" value="1"/>
</dbReference>
<evidence type="ECO:0000256" key="5">
    <source>
        <dbReference type="SAM" id="SignalP"/>
    </source>
</evidence>
<dbReference type="GO" id="GO:0030313">
    <property type="term" value="C:cell envelope"/>
    <property type="evidence" value="ECO:0007669"/>
    <property type="project" value="UniProtKB-SubCell"/>
</dbReference>
<keyword evidence="5" id="KW-0732">Signal</keyword>
<dbReference type="InterPro" id="IPR050553">
    <property type="entry name" value="Thioredoxin_ResA/DsbE_sf"/>
</dbReference>
<dbReference type="SUPFAM" id="SSF52833">
    <property type="entry name" value="Thioredoxin-like"/>
    <property type="match status" value="1"/>
</dbReference>
<dbReference type="Gene3D" id="3.40.30.10">
    <property type="entry name" value="Glutaredoxin"/>
    <property type="match status" value="1"/>
</dbReference>
<evidence type="ECO:0000259" key="6">
    <source>
        <dbReference type="PROSITE" id="PS51352"/>
    </source>
</evidence>
<dbReference type="InterPro" id="IPR036249">
    <property type="entry name" value="Thioredoxin-like_sf"/>
</dbReference>
<sequence>MKKLLLILLLLPTVVIAQHKITGTFTPAKQFKAAILYKLEPTKTEYITNTTIVDGHFEMTLDATQPPGMYRVVYALPQDQYNFDFIYNNEDIVFNFDANKGISFQESKENKLLTTYRQDMYVVKNKINTIYSNKTVDQAEFNACIIELKDIQEQAEYESKNMLAHEFIKASRTYTPTTFEDATTYFNNYKTHYFDPIDFSNPILQSSEFLIDATLNYIYIFVDNANQNISYKNNIDDVVGVTSKEKTIQKAMLEILWNRFKNQNNEEVANYIASKHLQKLLDPVKDEILLSDMKAFQNTAIGAVAPDFSWPSKQGSTKLSQLNGKDYYILTFWSSTCSHCLAELPVLKNYLSNKKNIQVLAIGLEDERENWEKTITNYQDFTQIYGYGKWDNPIPIAYGVSSTPTFFVLDTDKKIVSKPNDVEALMAFLDTKK</sequence>
<dbReference type="Pfam" id="PF14289">
    <property type="entry name" value="DUF4369"/>
    <property type="match status" value="1"/>
</dbReference>
<comment type="subcellular location">
    <subcellularLocation>
        <location evidence="1">Cell envelope</location>
    </subcellularLocation>
</comment>
<name>A0A516GP84_9FLAO</name>
<dbReference type="InterPro" id="IPR013766">
    <property type="entry name" value="Thioredoxin_domain"/>
</dbReference>
<dbReference type="AlphaFoldDB" id="A0A516GP84"/>
<feature type="chain" id="PRO_5022124453" evidence="5">
    <location>
        <begin position="18"/>
        <end position="433"/>
    </location>
</feature>
<dbReference type="InterPro" id="IPR012336">
    <property type="entry name" value="Thioredoxin-like_fold"/>
</dbReference>
<keyword evidence="3" id="KW-1015">Disulfide bond</keyword>
<dbReference type="GO" id="GO:0017004">
    <property type="term" value="P:cytochrome complex assembly"/>
    <property type="evidence" value="ECO:0007669"/>
    <property type="project" value="UniProtKB-KW"/>
</dbReference>
<gene>
    <name evidence="7" type="ORF">FNB79_04835</name>
</gene>
<accession>A0A516GP84</accession>
<keyword evidence="8" id="KW-1185">Reference proteome</keyword>
<proteinExistence type="predicted"/>
<dbReference type="PROSITE" id="PS51352">
    <property type="entry name" value="THIOREDOXIN_2"/>
    <property type="match status" value="1"/>
</dbReference>
<evidence type="ECO:0000256" key="2">
    <source>
        <dbReference type="ARBA" id="ARBA00022748"/>
    </source>
</evidence>
<reference evidence="7 8" key="1">
    <citation type="submission" date="2019-07" db="EMBL/GenBank/DDBJ databases">
        <title>Genome sequencing for Formosa sp. PS13.</title>
        <authorList>
            <person name="Park S.-J."/>
        </authorList>
    </citation>
    <scope>NUCLEOTIDE SEQUENCE [LARGE SCALE GENOMIC DNA]</scope>
    <source>
        <strain evidence="7 8">PS13</strain>
    </source>
</reference>
<feature type="domain" description="Thioredoxin" evidence="6">
    <location>
        <begin position="299"/>
        <end position="433"/>
    </location>
</feature>
<dbReference type="OrthoDB" id="6399635at2"/>
<evidence type="ECO:0000313" key="8">
    <source>
        <dbReference type="Proteomes" id="UP000319209"/>
    </source>
</evidence>
<dbReference type="PANTHER" id="PTHR42852">
    <property type="entry name" value="THIOL:DISULFIDE INTERCHANGE PROTEIN DSBE"/>
    <property type="match status" value="1"/>
</dbReference>
<dbReference type="CDD" id="cd02966">
    <property type="entry name" value="TlpA_like_family"/>
    <property type="match status" value="1"/>
</dbReference>
<evidence type="ECO:0000256" key="4">
    <source>
        <dbReference type="ARBA" id="ARBA00023284"/>
    </source>
</evidence>
<organism evidence="7 8">
    <name type="scientific">Formosa sediminum</name>
    <dbReference type="NCBI Taxonomy" id="2594004"/>
    <lineage>
        <taxon>Bacteria</taxon>
        <taxon>Pseudomonadati</taxon>
        <taxon>Bacteroidota</taxon>
        <taxon>Flavobacteriia</taxon>
        <taxon>Flavobacteriales</taxon>
        <taxon>Flavobacteriaceae</taxon>
        <taxon>Formosa</taxon>
    </lineage>
</organism>
<keyword evidence="2" id="KW-0201">Cytochrome c-type biogenesis</keyword>